<feature type="transmembrane region" description="Helical" evidence="3">
    <location>
        <begin position="21"/>
        <end position="40"/>
    </location>
</feature>
<accession>A0AAU8BZ30</accession>
<dbReference type="RefSeq" id="WP_353627830.1">
    <property type="nucleotide sequence ID" value="NZ_CP159193.1"/>
</dbReference>
<protein>
    <submittedName>
        <fullName evidence="5">OmpA family protein</fullName>
    </submittedName>
</protein>
<evidence type="ECO:0000256" key="1">
    <source>
        <dbReference type="PROSITE-ProRule" id="PRU00473"/>
    </source>
</evidence>
<feature type="coiled-coil region" evidence="2">
    <location>
        <begin position="68"/>
        <end position="144"/>
    </location>
</feature>
<dbReference type="SUPFAM" id="SSF52540">
    <property type="entry name" value="P-loop containing nucleoside triphosphate hydrolases"/>
    <property type="match status" value="1"/>
</dbReference>
<evidence type="ECO:0000256" key="3">
    <source>
        <dbReference type="SAM" id="Phobius"/>
    </source>
</evidence>
<dbReference type="InterPro" id="IPR036737">
    <property type="entry name" value="OmpA-like_sf"/>
</dbReference>
<reference evidence="5" key="2">
    <citation type="submission" date="2024-06" db="EMBL/GenBank/DDBJ databases">
        <authorList>
            <person name="Deng Y."/>
        </authorList>
    </citation>
    <scope>NUCLEOTIDE SEQUENCE</scope>
    <source>
        <strain evidence="5">TCYB15</strain>
    </source>
</reference>
<sequence>MRAQAKRIRHEEEEESAFVSMTDMTVGFLFIMMILLAFFASQAGDPDAVSKIEYDRVVEARDSWQQIAETREQTIGRLETQLAKLLQEKRQLEALVLQLTANLTTAKTRIKNLEERLRQLIAEIEQKDAEIDQLHQELAELKKIDPLEAYLAQVTQTRRKVLTQLRDAIKADFPDLQVELSEESDALRFQGEGLFGSGRSDLARDRREIVARLAQRLNEVLPCFTIGRASQFDRTCNSEFVMVEAVQIEGHTDNVGTDRLNRTLSAARANNTFFAMTQAAQGVMEHLNLKNQPVLSVAAYGPDRPVAPNATQEGRATNRRIDLRFIMVTPQDTDGIEVVREALENVVVQP</sequence>
<dbReference type="GO" id="GO:0016020">
    <property type="term" value="C:membrane"/>
    <property type="evidence" value="ECO:0007669"/>
    <property type="project" value="UniProtKB-UniRule"/>
</dbReference>
<feature type="domain" description="OmpA-like" evidence="4">
    <location>
        <begin position="182"/>
        <end position="329"/>
    </location>
</feature>
<dbReference type="EMBL" id="CP159193">
    <property type="protein sequence ID" value="XCF09130.1"/>
    <property type="molecule type" value="Genomic_DNA"/>
</dbReference>
<dbReference type="InterPro" id="IPR050330">
    <property type="entry name" value="Bact_OuterMem_StrucFunc"/>
</dbReference>
<dbReference type="PROSITE" id="PS51123">
    <property type="entry name" value="OMPA_2"/>
    <property type="match status" value="1"/>
</dbReference>
<keyword evidence="3" id="KW-1133">Transmembrane helix</keyword>
<dbReference type="InterPro" id="IPR006665">
    <property type="entry name" value="OmpA-like"/>
</dbReference>
<organism evidence="5">
    <name type="scientific">Sulfitobacter sp. TCYB15</name>
    <dbReference type="NCBI Taxonomy" id="3229275"/>
    <lineage>
        <taxon>Bacteria</taxon>
        <taxon>Pseudomonadati</taxon>
        <taxon>Pseudomonadota</taxon>
        <taxon>Alphaproteobacteria</taxon>
        <taxon>Rhodobacterales</taxon>
        <taxon>Roseobacteraceae</taxon>
        <taxon>Sulfitobacter</taxon>
    </lineage>
</organism>
<dbReference type="AlphaFoldDB" id="A0AAU8BZ30"/>
<gene>
    <name evidence="5" type="ORF">ABM428_08415</name>
</gene>
<keyword evidence="3" id="KW-0812">Transmembrane</keyword>
<evidence type="ECO:0000256" key="2">
    <source>
        <dbReference type="SAM" id="Coils"/>
    </source>
</evidence>
<keyword evidence="2" id="KW-0175">Coiled coil</keyword>
<dbReference type="KEGG" id="suly:ABM428_08415"/>
<dbReference type="Pfam" id="PF00691">
    <property type="entry name" value="OmpA"/>
    <property type="match status" value="1"/>
</dbReference>
<reference evidence="5" key="1">
    <citation type="journal article" date="2020" name="Int. J. Syst. Evol. Microbiol.">
        <title>Notification of changes in taxonomic opinion previously published outside the IJSEM.</title>
        <authorList>
            <person name="Oren A."/>
            <person name="Garrity G."/>
        </authorList>
    </citation>
    <scope>NUCLEOTIDE SEQUENCE</scope>
    <source>
        <strain evidence="5">TCYB15</strain>
    </source>
</reference>
<dbReference type="CDD" id="cd07185">
    <property type="entry name" value="OmpA_C-like"/>
    <property type="match status" value="1"/>
</dbReference>
<proteinExistence type="predicted"/>
<dbReference type="PANTHER" id="PTHR30329">
    <property type="entry name" value="STATOR ELEMENT OF FLAGELLAR MOTOR COMPLEX"/>
    <property type="match status" value="1"/>
</dbReference>
<dbReference type="SUPFAM" id="SSF103088">
    <property type="entry name" value="OmpA-like"/>
    <property type="match status" value="1"/>
</dbReference>
<evidence type="ECO:0000259" key="4">
    <source>
        <dbReference type="PROSITE" id="PS51123"/>
    </source>
</evidence>
<keyword evidence="1 3" id="KW-0472">Membrane</keyword>
<dbReference type="Gene3D" id="3.30.1330.60">
    <property type="entry name" value="OmpA-like domain"/>
    <property type="match status" value="1"/>
</dbReference>
<evidence type="ECO:0000313" key="5">
    <source>
        <dbReference type="EMBL" id="XCF09130.1"/>
    </source>
</evidence>
<dbReference type="PANTHER" id="PTHR30329:SF21">
    <property type="entry name" value="LIPOPROTEIN YIAD-RELATED"/>
    <property type="match status" value="1"/>
</dbReference>
<dbReference type="InterPro" id="IPR027417">
    <property type="entry name" value="P-loop_NTPase"/>
</dbReference>
<name>A0AAU8BZ30_9RHOB</name>